<evidence type="ECO:0000313" key="1">
    <source>
        <dbReference type="EMBL" id="KAF9645068.1"/>
    </source>
</evidence>
<evidence type="ECO:0000313" key="2">
    <source>
        <dbReference type="Proteomes" id="UP000886501"/>
    </source>
</evidence>
<keyword evidence="2" id="KW-1185">Reference proteome</keyword>
<proteinExistence type="predicted"/>
<accession>A0ACB6Z6Z4</accession>
<name>A0ACB6Z6Z4_THEGA</name>
<keyword evidence="1" id="KW-0238">DNA-binding</keyword>
<organism evidence="1 2">
    <name type="scientific">Thelephora ganbajun</name>
    <name type="common">Ganba fungus</name>
    <dbReference type="NCBI Taxonomy" id="370292"/>
    <lineage>
        <taxon>Eukaryota</taxon>
        <taxon>Fungi</taxon>
        <taxon>Dikarya</taxon>
        <taxon>Basidiomycota</taxon>
        <taxon>Agaricomycotina</taxon>
        <taxon>Agaricomycetes</taxon>
        <taxon>Thelephorales</taxon>
        <taxon>Thelephoraceae</taxon>
        <taxon>Thelephora</taxon>
    </lineage>
</organism>
<reference evidence="1" key="1">
    <citation type="submission" date="2019-10" db="EMBL/GenBank/DDBJ databases">
        <authorList>
            <consortium name="DOE Joint Genome Institute"/>
            <person name="Kuo A."/>
            <person name="Miyauchi S."/>
            <person name="Kiss E."/>
            <person name="Drula E."/>
            <person name="Kohler A."/>
            <person name="Sanchez-Garcia M."/>
            <person name="Andreopoulos B."/>
            <person name="Barry K.W."/>
            <person name="Bonito G."/>
            <person name="Buee M."/>
            <person name="Carver A."/>
            <person name="Chen C."/>
            <person name="Cichocki N."/>
            <person name="Clum A."/>
            <person name="Culley D."/>
            <person name="Crous P.W."/>
            <person name="Fauchery L."/>
            <person name="Girlanda M."/>
            <person name="Hayes R."/>
            <person name="Keri Z."/>
            <person name="Labutti K."/>
            <person name="Lipzen A."/>
            <person name="Lombard V."/>
            <person name="Magnuson J."/>
            <person name="Maillard F."/>
            <person name="Morin E."/>
            <person name="Murat C."/>
            <person name="Nolan M."/>
            <person name="Ohm R."/>
            <person name="Pangilinan J."/>
            <person name="Pereira M."/>
            <person name="Perotto S."/>
            <person name="Peter M."/>
            <person name="Riley R."/>
            <person name="Sitrit Y."/>
            <person name="Stielow B."/>
            <person name="Szollosi G."/>
            <person name="Zifcakova L."/>
            <person name="Stursova M."/>
            <person name="Spatafora J.W."/>
            <person name="Tedersoo L."/>
            <person name="Vaario L.-M."/>
            <person name="Yamada A."/>
            <person name="Yan M."/>
            <person name="Wang P."/>
            <person name="Xu J."/>
            <person name="Bruns T."/>
            <person name="Baldrian P."/>
            <person name="Vilgalys R."/>
            <person name="Henrissat B."/>
            <person name="Grigoriev I.V."/>
            <person name="Hibbett D."/>
            <person name="Nagy L.G."/>
            <person name="Martin F.M."/>
        </authorList>
    </citation>
    <scope>NUCLEOTIDE SEQUENCE</scope>
    <source>
        <strain evidence="1">P2</strain>
    </source>
</reference>
<sequence length="753" mass="84744">MQAQAARSSATRLQATLTAEQSLQTVQTLLQAGLGCIMYLRDLLPEDNFSESYLTSSSTPGLSNEPSQNGSFASPKTPKQTISSFKIMTIKRGFTDEADQLLNCLERGIFDALERQYLKSFVFAIYLDNNNPNNVVESYTFNFNYFEVPGTGVKIPVMSLGEDLMKMSLNDSAPVTNKPARPPTLGEVKKSLRSLARRLIHAASQMDELPKRRFAAFKLFYYDHTPDDYEPPYFRKGDADKDKWYFTTHDRAEVPERTDVGRLETGWHSVEIQVASITSFLPSSDNNKGEYLGTVRGPGIPSFLTPLQESELRRKQAEAQIRDAEKRKIVFDADPSPDTEITSEVIDPEVPLGVMDDEGNVVTNPTDVSTAVGKFAQRAISKERIIDAGHAEKYVTDVRELVGNFSRSRVAVVTSAQARSSYELGIGKTQTLPPTQPMSEEGIEGELGPVPTTQAATLAGISHGVETQVLKNMFDSLPPSSQINESEMLGSSVFHIRMKNDLKGFTDLETQKQSLPREGSTESFTGDQSMKVDPVVVDRGLDCCCEVDREDADSCWCNRCGRWYHTWCMGYHGARDKRIPESYQCFDCRIRSDKNWNLIEMRDQHLVLISDFKDFAIFRRAIKIAEETKSFNDHLEFTRRIGCPPEVATQLFRRLQTEGFIVQVETVTDELGLVEIQKPVTGKRRRPRTKAGPKYKLVAGIKKSRKYKDYFDPERDIAMRLARLGDLRKSREDQNGRVKRVKISLGNAMDLGD</sequence>
<dbReference type="EMBL" id="MU118105">
    <property type="protein sequence ID" value="KAF9645068.1"/>
    <property type="molecule type" value="Genomic_DNA"/>
</dbReference>
<protein>
    <submittedName>
        <fullName evidence="1">DNA-binding protein</fullName>
    </submittedName>
</protein>
<reference evidence="1" key="2">
    <citation type="journal article" date="2020" name="Nat. Commun.">
        <title>Large-scale genome sequencing of mycorrhizal fungi provides insights into the early evolution of symbiotic traits.</title>
        <authorList>
            <person name="Miyauchi S."/>
            <person name="Kiss E."/>
            <person name="Kuo A."/>
            <person name="Drula E."/>
            <person name="Kohler A."/>
            <person name="Sanchez-Garcia M."/>
            <person name="Morin E."/>
            <person name="Andreopoulos B."/>
            <person name="Barry K.W."/>
            <person name="Bonito G."/>
            <person name="Buee M."/>
            <person name="Carver A."/>
            <person name="Chen C."/>
            <person name="Cichocki N."/>
            <person name="Clum A."/>
            <person name="Culley D."/>
            <person name="Crous P.W."/>
            <person name="Fauchery L."/>
            <person name="Girlanda M."/>
            <person name="Hayes R.D."/>
            <person name="Keri Z."/>
            <person name="LaButti K."/>
            <person name="Lipzen A."/>
            <person name="Lombard V."/>
            <person name="Magnuson J."/>
            <person name="Maillard F."/>
            <person name="Murat C."/>
            <person name="Nolan M."/>
            <person name="Ohm R.A."/>
            <person name="Pangilinan J."/>
            <person name="Pereira M.F."/>
            <person name="Perotto S."/>
            <person name="Peter M."/>
            <person name="Pfister S."/>
            <person name="Riley R."/>
            <person name="Sitrit Y."/>
            <person name="Stielow J.B."/>
            <person name="Szollosi G."/>
            <person name="Zifcakova L."/>
            <person name="Stursova M."/>
            <person name="Spatafora J.W."/>
            <person name="Tedersoo L."/>
            <person name="Vaario L.M."/>
            <person name="Yamada A."/>
            <person name="Yan M."/>
            <person name="Wang P."/>
            <person name="Xu J."/>
            <person name="Bruns T."/>
            <person name="Baldrian P."/>
            <person name="Vilgalys R."/>
            <person name="Dunand C."/>
            <person name="Henrissat B."/>
            <person name="Grigoriev I.V."/>
            <person name="Hibbett D."/>
            <person name="Nagy L.G."/>
            <person name="Martin F.M."/>
        </authorList>
    </citation>
    <scope>NUCLEOTIDE SEQUENCE</scope>
    <source>
        <strain evidence="1">P2</strain>
    </source>
</reference>
<dbReference type="Proteomes" id="UP000886501">
    <property type="component" value="Unassembled WGS sequence"/>
</dbReference>
<gene>
    <name evidence="1" type="ORF">BDM02DRAFT_3149415</name>
</gene>
<comment type="caution">
    <text evidence="1">The sequence shown here is derived from an EMBL/GenBank/DDBJ whole genome shotgun (WGS) entry which is preliminary data.</text>
</comment>